<dbReference type="PANTHER" id="PTHR39430:SF1">
    <property type="entry name" value="PROTEASE"/>
    <property type="match status" value="1"/>
</dbReference>
<dbReference type="HOGENOM" id="CLU_103270_0_0_9"/>
<dbReference type="InterPro" id="IPR003675">
    <property type="entry name" value="Rce1/LyrA-like_dom"/>
</dbReference>
<dbReference type="PATRIC" id="fig|29343.3.peg.1266"/>
<feature type="transmembrane region" description="Helical" evidence="1">
    <location>
        <begin position="124"/>
        <end position="141"/>
    </location>
</feature>
<organism evidence="3 4">
    <name type="scientific">[Clostridium] cellulosi</name>
    <dbReference type="NCBI Taxonomy" id="29343"/>
    <lineage>
        <taxon>Bacteria</taxon>
        <taxon>Bacillati</taxon>
        <taxon>Bacillota</taxon>
        <taxon>Clostridia</taxon>
        <taxon>Eubacteriales</taxon>
        <taxon>Oscillospiraceae</taxon>
        <taxon>Oscillospiraceae incertae sedis</taxon>
    </lineage>
</organism>
<evidence type="ECO:0000259" key="2">
    <source>
        <dbReference type="Pfam" id="PF02517"/>
    </source>
</evidence>
<accession>A0A078KPC3</accession>
<dbReference type="STRING" id="29343.CCDG5_1203"/>
<proteinExistence type="predicted"/>
<feature type="domain" description="CAAX prenyl protease 2/Lysostaphin resistance protein A-like" evidence="2">
    <location>
        <begin position="126"/>
        <end position="220"/>
    </location>
</feature>
<name>A0A078KPC3_9FIRM</name>
<dbReference type="GO" id="GO:0080120">
    <property type="term" value="P:CAAX-box protein maturation"/>
    <property type="evidence" value="ECO:0007669"/>
    <property type="project" value="UniProtKB-ARBA"/>
</dbReference>
<keyword evidence="1" id="KW-0472">Membrane</keyword>
<evidence type="ECO:0000256" key="1">
    <source>
        <dbReference type="SAM" id="Phobius"/>
    </source>
</evidence>
<dbReference type="Proteomes" id="UP000032431">
    <property type="component" value="Chromosome I"/>
</dbReference>
<gene>
    <name evidence="3" type="ORF">CCDG5_1203</name>
</gene>
<feature type="transmembrane region" description="Helical" evidence="1">
    <location>
        <begin position="89"/>
        <end position="112"/>
    </location>
</feature>
<reference evidence="4" key="1">
    <citation type="submission" date="2014-07" db="EMBL/GenBank/DDBJ databases">
        <authorList>
            <person name="Wibberg D."/>
        </authorList>
    </citation>
    <scope>NUCLEOTIDE SEQUENCE [LARGE SCALE GENOMIC DNA]</scope>
    <source>
        <strain evidence="4">DG5</strain>
    </source>
</reference>
<dbReference type="AlphaFoldDB" id="A0A078KPC3"/>
<feature type="transmembrane region" description="Helical" evidence="1">
    <location>
        <begin position="46"/>
        <end position="69"/>
    </location>
</feature>
<sequence>MDINSFIFKTKTKTSLIQLLICVLGTFLIDFGIALFNQYILKSISIPLRIVAMFVNQWLLIVPSAILMISNKEKLSDLGFTKEKIPRQIGIGILLAIAMSLVFTVLPILLGFKNYISNVRYTEVWKFIFEFFNTIFAVALAEELIFRGYIFNKLLEIKNNKWFAIIISSLLFGLFHMFQGNLLQILLTALLGIIFCIFREKIKGCTILSLIFTHGIYDFLIALWVSIL</sequence>
<dbReference type="PANTHER" id="PTHR39430">
    <property type="entry name" value="MEMBRANE-ASSOCIATED PROTEASE-RELATED"/>
    <property type="match status" value="1"/>
</dbReference>
<dbReference type="OrthoDB" id="1819587at2"/>
<evidence type="ECO:0000313" key="4">
    <source>
        <dbReference type="Proteomes" id="UP000032431"/>
    </source>
</evidence>
<dbReference type="KEGG" id="ccel:CCDG5_1203"/>
<feature type="transmembrane region" description="Helical" evidence="1">
    <location>
        <begin position="207"/>
        <end position="227"/>
    </location>
</feature>
<keyword evidence="4" id="KW-1185">Reference proteome</keyword>
<keyword evidence="1" id="KW-0812">Transmembrane</keyword>
<feature type="transmembrane region" description="Helical" evidence="1">
    <location>
        <begin position="16"/>
        <end position="40"/>
    </location>
</feature>
<dbReference type="EMBL" id="LM995447">
    <property type="protein sequence ID" value="CDZ24318.1"/>
    <property type="molecule type" value="Genomic_DNA"/>
</dbReference>
<protein>
    <submittedName>
        <fullName evidence="3">Abortive infection protein</fullName>
    </submittedName>
</protein>
<evidence type="ECO:0000313" key="3">
    <source>
        <dbReference type="EMBL" id="CDZ24318.1"/>
    </source>
</evidence>
<dbReference type="GO" id="GO:0004175">
    <property type="term" value="F:endopeptidase activity"/>
    <property type="evidence" value="ECO:0007669"/>
    <property type="project" value="UniProtKB-ARBA"/>
</dbReference>
<keyword evidence="1" id="KW-1133">Transmembrane helix</keyword>
<dbReference type="Pfam" id="PF02517">
    <property type="entry name" value="Rce1-like"/>
    <property type="match status" value="1"/>
</dbReference>
<feature type="transmembrane region" description="Helical" evidence="1">
    <location>
        <begin position="184"/>
        <end position="200"/>
    </location>
</feature>